<reference evidence="8" key="1">
    <citation type="submission" date="2016-10" db="EMBL/GenBank/DDBJ databases">
        <authorList>
            <person name="Varghese N."/>
            <person name="Submissions S."/>
        </authorList>
    </citation>
    <scope>NUCLEOTIDE SEQUENCE [LARGE SCALE GENOMIC DNA]</scope>
    <source>
        <strain evidence="8">DSM 22965</strain>
    </source>
</reference>
<feature type="region of interest" description="Disordered" evidence="3">
    <location>
        <begin position="134"/>
        <end position="168"/>
    </location>
</feature>
<feature type="region of interest" description="Disordered" evidence="3">
    <location>
        <begin position="204"/>
        <end position="232"/>
    </location>
</feature>
<evidence type="ECO:0000256" key="3">
    <source>
        <dbReference type="SAM" id="MobiDB-lite"/>
    </source>
</evidence>
<name>A0A1H1T4L8_9MICO</name>
<keyword evidence="2" id="KW-0186">Copper</keyword>
<organism evidence="7 8">
    <name type="scientific">Agrococcus carbonis</name>
    <dbReference type="NCBI Taxonomy" id="684552"/>
    <lineage>
        <taxon>Bacteria</taxon>
        <taxon>Bacillati</taxon>
        <taxon>Actinomycetota</taxon>
        <taxon>Actinomycetes</taxon>
        <taxon>Micrococcales</taxon>
        <taxon>Microbacteriaceae</taxon>
        <taxon>Agrococcus</taxon>
    </lineage>
</organism>
<dbReference type="Pfam" id="PF04234">
    <property type="entry name" value="CopC"/>
    <property type="match status" value="1"/>
</dbReference>
<feature type="compositionally biased region" description="Low complexity" evidence="3">
    <location>
        <begin position="134"/>
        <end position="159"/>
    </location>
</feature>
<dbReference type="InterPro" id="IPR014755">
    <property type="entry name" value="Cu-Rt/internalin_Ig-like"/>
</dbReference>
<keyword evidence="4" id="KW-0812">Transmembrane</keyword>
<protein>
    <recommendedName>
        <fullName evidence="6">CopC domain-containing protein</fullName>
    </recommendedName>
</protein>
<evidence type="ECO:0000259" key="6">
    <source>
        <dbReference type="Pfam" id="PF04234"/>
    </source>
</evidence>
<evidence type="ECO:0000256" key="5">
    <source>
        <dbReference type="SAM" id="SignalP"/>
    </source>
</evidence>
<gene>
    <name evidence="7" type="ORF">SAMN04489719_2578</name>
</gene>
<evidence type="ECO:0000256" key="2">
    <source>
        <dbReference type="ARBA" id="ARBA00023008"/>
    </source>
</evidence>
<evidence type="ECO:0000313" key="8">
    <source>
        <dbReference type="Proteomes" id="UP000199649"/>
    </source>
</evidence>
<dbReference type="GO" id="GO:0046688">
    <property type="term" value="P:response to copper ion"/>
    <property type="evidence" value="ECO:0007669"/>
    <property type="project" value="InterPro"/>
</dbReference>
<accession>A0A1H1T4L8</accession>
<feature type="chain" id="PRO_5009260741" description="CopC domain-containing protein" evidence="5">
    <location>
        <begin position="19"/>
        <end position="232"/>
    </location>
</feature>
<keyword evidence="1 5" id="KW-0732">Signal</keyword>
<dbReference type="InterPro" id="IPR014756">
    <property type="entry name" value="Ig_E-set"/>
</dbReference>
<dbReference type="RefSeq" id="WP_092667361.1">
    <property type="nucleotide sequence ID" value="NZ_LT629734.1"/>
</dbReference>
<feature type="domain" description="CopC" evidence="6">
    <location>
        <begin position="17"/>
        <end position="113"/>
    </location>
</feature>
<evidence type="ECO:0000256" key="1">
    <source>
        <dbReference type="ARBA" id="ARBA00022729"/>
    </source>
</evidence>
<dbReference type="Gene3D" id="2.60.40.1220">
    <property type="match status" value="1"/>
</dbReference>
<dbReference type="AlphaFoldDB" id="A0A1H1T4L8"/>
<dbReference type="EMBL" id="LT629734">
    <property type="protein sequence ID" value="SDS55165.1"/>
    <property type="molecule type" value="Genomic_DNA"/>
</dbReference>
<dbReference type="GO" id="GO:0042597">
    <property type="term" value="C:periplasmic space"/>
    <property type="evidence" value="ECO:0007669"/>
    <property type="project" value="InterPro"/>
</dbReference>
<dbReference type="GO" id="GO:0005507">
    <property type="term" value="F:copper ion binding"/>
    <property type="evidence" value="ECO:0007669"/>
    <property type="project" value="InterPro"/>
</dbReference>
<dbReference type="InterPro" id="IPR007348">
    <property type="entry name" value="CopC_dom"/>
</dbReference>
<dbReference type="SUPFAM" id="SSF81296">
    <property type="entry name" value="E set domains"/>
    <property type="match status" value="1"/>
</dbReference>
<keyword evidence="8" id="KW-1185">Reference proteome</keyword>
<proteinExistence type="predicted"/>
<dbReference type="STRING" id="684552.SAMN04489719_2578"/>
<keyword evidence="4" id="KW-1133">Transmembrane helix</keyword>
<feature type="signal peptide" evidence="5">
    <location>
        <begin position="1"/>
        <end position="18"/>
    </location>
</feature>
<keyword evidence="4" id="KW-0472">Membrane</keyword>
<evidence type="ECO:0000256" key="4">
    <source>
        <dbReference type="SAM" id="Phobius"/>
    </source>
</evidence>
<evidence type="ECO:0000313" key="7">
    <source>
        <dbReference type="EMBL" id="SDS55165.1"/>
    </source>
</evidence>
<dbReference type="OrthoDB" id="5242236at2"/>
<feature type="transmembrane region" description="Helical" evidence="4">
    <location>
        <begin position="173"/>
        <end position="193"/>
    </location>
</feature>
<sequence length="232" mass="23445">MLAHVAAIAALIALPAHASVIGTTPAAGDVVTEQPGTFSVVMNEEILSVEGADSANALQVTDASGRFYGDGCVAVDGDTISLDAQLGEAGDYAMTFQVVSADGHPVSDTIAFSFEPAEGEAGAPGAAEAPVCGVAAPDATSDGGTAAASADPEAVAPGAVPGEESPSGDDGGAFPFLAVGVLAVLAVLAVIAFRANRLRGELRERRDEGSALDEEQRLLEQERREREQRDQG</sequence>
<dbReference type="Proteomes" id="UP000199649">
    <property type="component" value="Chromosome I"/>
</dbReference>